<reference evidence="3" key="1">
    <citation type="submission" date="2021-02" db="EMBL/GenBank/DDBJ databases">
        <authorList>
            <person name="Nowell W R."/>
        </authorList>
    </citation>
    <scope>NUCLEOTIDE SEQUENCE</scope>
</reference>
<feature type="transmembrane region" description="Helical" evidence="1">
    <location>
        <begin position="197"/>
        <end position="220"/>
    </location>
</feature>
<feature type="transmembrane region" description="Helical" evidence="1">
    <location>
        <begin position="368"/>
        <end position="387"/>
    </location>
</feature>
<dbReference type="EMBL" id="CAJNOH010000173">
    <property type="protein sequence ID" value="CAF0926136.1"/>
    <property type="molecule type" value="Genomic_DNA"/>
</dbReference>
<dbReference type="AlphaFoldDB" id="A0A814B9J1"/>
<protein>
    <recommendedName>
        <fullName evidence="2">EamA domain-containing protein</fullName>
    </recommendedName>
</protein>
<feature type="transmembrane region" description="Helical" evidence="1">
    <location>
        <begin position="109"/>
        <end position="131"/>
    </location>
</feature>
<feature type="transmembrane region" description="Helical" evidence="1">
    <location>
        <begin position="172"/>
        <end position="190"/>
    </location>
</feature>
<dbReference type="InterPro" id="IPR037185">
    <property type="entry name" value="EmrE-like"/>
</dbReference>
<name>A0A814B9J1_9BILA</name>
<feature type="transmembrane region" description="Helical" evidence="1">
    <location>
        <begin position="315"/>
        <end position="332"/>
    </location>
</feature>
<sequence length="407" mass="46971">MEQRRRTNTEDSPSQSPQEAITILDPLLQTFNNQYDDTLEYHNRRSSVFYIPTPIVSECDNENINLNKTIHLFRKCFRSMERFSGILYALLASLLFTCVNFIIQQLNVILLDAFLIRCFLQGIISYGFIIYKGYHPFSCSNSLLVFIRSLIAATGSVCFYFGLIFLPLPDLITLRYTQIVWTALLVLIIFRERITIPIIIASILTLIGVINVAQPSFLFTKSNTFNETLQISLIKNNEKRFLGIILALLCAFSISMTIVLTKKLFEKKVRQSIILFHFILITFIFLLICQIYYWTYSKTNHQKFNIKKNYLTKNFFYATILATLQIIPMILLQKSIKREHPSIVTIVQASEILISIILQNVFSSIKSNTYTLIGSTLVLTSIIIVGGHKLWLDRKYRICLSTAIEDK</sequence>
<evidence type="ECO:0000256" key="1">
    <source>
        <dbReference type="SAM" id="Phobius"/>
    </source>
</evidence>
<accession>A0A814B9J1</accession>
<dbReference type="InterPro" id="IPR000620">
    <property type="entry name" value="EamA_dom"/>
</dbReference>
<feature type="transmembrane region" description="Helical" evidence="1">
    <location>
        <begin position="83"/>
        <end position="103"/>
    </location>
</feature>
<dbReference type="PANTHER" id="PTHR22911:SF137">
    <property type="entry name" value="SOLUTE CARRIER FAMILY 35 MEMBER G2-RELATED"/>
    <property type="match status" value="1"/>
</dbReference>
<dbReference type="Proteomes" id="UP000663870">
    <property type="component" value="Unassembled WGS sequence"/>
</dbReference>
<gene>
    <name evidence="4" type="ORF">JXQ802_LOCUS22365</name>
    <name evidence="3" type="ORF">PYM288_LOCUS10797</name>
</gene>
<keyword evidence="1" id="KW-0472">Membrane</keyword>
<dbReference type="Proteomes" id="UP000663854">
    <property type="component" value="Unassembled WGS sequence"/>
</dbReference>
<keyword evidence="6" id="KW-1185">Reference proteome</keyword>
<dbReference type="EMBL" id="CAJNOL010000677">
    <property type="protein sequence ID" value="CAF1163035.1"/>
    <property type="molecule type" value="Genomic_DNA"/>
</dbReference>
<evidence type="ECO:0000313" key="3">
    <source>
        <dbReference type="EMBL" id="CAF0926136.1"/>
    </source>
</evidence>
<dbReference type="Pfam" id="PF00892">
    <property type="entry name" value="EamA"/>
    <property type="match status" value="1"/>
</dbReference>
<proteinExistence type="predicted"/>
<feature type="transmembrane region" description="Helical" evidence="1">
    <location>
        <begin position="143"/>
        <end position="166"/>
    </location>
</feature>
<keyword evidence="1" id="KW-1133">Transmembrane helix</keyword>
<evidence type="ECO:0000313" key="5">
    <source>
        <dbReference type="Proteomes" id="UP000663854"/>
    </source>
</evidence>
<feature type="transmembrane region" description="Helical" evidence="1">
    <location>
        <begin position="344"/>
        <end position="362"/>
    </location>
</feature>
<comment type="caution">
    <text evidence="3">The sequence shown here is derived from an EMBL/GenBank/DDBJ whole genome shotgun (WGS) entry which is preliminary data.</text>
</comment>
<dbReference type="GO" id="GO:0016020">
    <property type="term" value="C:membrane"/>
    <property type="evidence" value="ECO:0007669"/>
    <property type="project" value="InterPro"/>
</dbReference>
<dbReference type="SUPFAM" id="SSF103481">
    <property type="entry name" value="Multidrug resistance efflux transporter EmrE"/>
    <property type="match status" value="1"/>
</dbReference>
<evidence type="ECO:0000313" key="4">
    <source>
        <dbReference type="EMBL" id="CAF1163035.1"/>
    </source>
</evidence>
<evidence type="ECO:0000313" key="6">
    <source>
        <dbReference type="Proteomes" id="UP000663870"/>
    </source>
</evidence>
<feature type="transmembrane region" description="Helical" evidence="1">
    <location>
        <begin position="273"/>
        <end position="295"/>
    </location>
</feature>
<evidence type="ECO:0000259" key="2">
    <source>
        <dbReference type="Pfam" id="PF00892"/>
    </source>
</evidence>
<keyword evidence="1" id="KW-0812">Transmembrane</keyword>
<feature type="domain" description="EamA" evidence="2">
    <location>
        <begin position="242"/>
        <end position="385"/>
    </location>
</feature>
<dbReference type="PANTHER" id="PTHR22911">
    <property type="entry name" value="ACYL-MALONYL CONDENSING ENZYME-RELATED"/>
    <property type="match status" value="1"/>
</dbReference>
<feature type="transmembrane region" description="Helical" evidence="1">
    <location>
        <begin position="240"/>
        <end position="261"/>
    </location>
</feature>
<organism evidence="3 5">
    <name type="scientific">Rotaria sordida</name>
    <dbReference type="NCBI Taxonomy" id="392033"/>
    <lineage>
        <taxon>Eukaryota</taxon>
        <taxon>Metazoa</taxon>
        <taxon>Spiralia</taxon>
        <taxon>Gnathifera</taxon>
        <taxon>Rotifera</taxon>
        <taxon>Eurotatoria</taxon>
        <taxon>Bdelloidea</taxon>
        <taxon>Philodinida</taxon>
        <taxon>Philodinidae</taxon>
        <taxon>Rotaria</taxon>
    </lineage>
</organism>